<dbReference type="SUPFAM" id="SSF52540">
    <property type="entry name" value="P-loop containing nucleoside triphosphate hydrolases"/>
    <property type="match status" value="1"/>
</dbReference>
<dbReference type="InterPro" id="IPR027417">
    <property type="entry name" value="P-loop_NTPase"/>
</dbReference>
<dbReference type="Pfam" id="PF25019">
    <property type="entry name" value="LRR_R13L1-DRL21"/>
    <property type="match status" value="1"/>
</dbReference>
<keyword evidence="4" id="KW-0611">Plant defense</keyword>
<dbReference type="PANTHER" id="PTHR36766:SF51">
    <property type="entry name" value="DISEASE RESISTANCE RPP13-LIKE PROTEIN 1"/>
    <property type="match status" value="1"/>
</dbReference>
<dbReference type="EMBL" id="JARBHA010000013">
    <property type="protein sequence ID" value="KAJ9685556.1"/>
    <property type="molecule type" value="Genomic_DNA"/>
</dbReference>
<dbReference type="InterPro" id="IPR042197">
    <property type="entry name" value="Apaf_helical"/>
</dbReference>
<dbReference type="SMART" id="SM00369">
    <property type="entry name" value="LRR_TYP"/>
    <property type="match status" value="3"/>
</dbReference>
<feature type="domain" description="R13L1/DRL21-like LRR repeat region" evidence="10">
    <location>
        <begin position="699"/>
        <end position="813"/>
    </location>
</feature>
<dbReference type="InterPro" id="IPR002182">
    <property type="entry name" value="NB-ARC"/>
</dbReference>
<comment type="caution">
    <text evidence="11">The sequence shown here is derived from an EMBL/GenBank/DDBJ whole genome shotgun (WGS) entry which is preliminary data.</text>
</comment>
<evidence type="ECO:0008006" key="13">
    <source>
        <dbReference type="Google" id="ProtNLM"/>
    </source>
</evidence>
<dbReference type="Pfam" id="PF18052">
    <property type="entry name" value="Rx_N"/>
    <property type="match status" value="1"/>
</dbReference>
<dbReference type="FunFam" id="1.10.10.10:FF:000322">
    <property type="entry name" value="Probable disease resistance protein At1g63360"/>
    <property type="match status" value="1"/>
</dbReference>
<organism evidence="11 12">
    <name type="scientific">Vitis rotundifolia</name>
    <name type="common">Muscadine grape</name>
    <dbReference type="NCBI Taxonomy" id="103349"/>
    <lineage>
        <taxon>Eukaryota</taxon>
        <taxon>Viridiplantae</taxon>
        <taxon>Streptophyta</taxon>
        <taxon>Embryophyta</taxon>
        <taxon>Tracheophyta</taxon>
        <taxon>Spermatophyta</taxon>
        <taxon>Magnoliopsida</taxon>
        <taxon>eudicotyledons</taxon>
        <taxon>Gunneridae</taxon>
        <taxon>Pentapetalae</taxon>
        <taxon>rosids</taxon>
        <taxon>Vitales</taxon>
        <taxon>Vitaceae</taxon>
        <taxon>Viteae</taxon>
        <taxon>Vitis</taxon>
    </lineage>
</organism>
<dbReference type="Pfam" id="PF23559">
    <property type="entry name" value="WHD_DRP"/>
    <property type="match status" value="1"/>
</dbReference>
<keyword evidence="12" id="KW-1185">Reference proteome</keyword>
<feature type="domain" description="NB-ARC" evidence="6">
    <location>
        <begin position="187"/>
        <end position="348"/>
    </location>
</feature>
<dbReference type="GO" id="GO:0051707">
    <property type="term" value="P:response to other organism"/>
    <property type="evidence" value="ECO:0007669"/>
    <property type="project" value="UniProtKB-ARBA"/>
</dbReference>
<reference evidence="11 12" key="1">
    <citation type="journal article" date="2023" name="BMC Biotechnol.">
        <title>Vitis rotundifolia cv Carlos genome sequencing.</title>
        <authorList>
            <person name="Huff M."/>
            <person name="Hulse-Kemp A."/>
            <person name="Scheffler B."/>
            <person name="Youngblood R."/>
            <person name="Simpson S."/>
            <person name="Babiker E."/>
            <person name="Staton M."/>
        </authorList>
    </citation>
    <scope>NUCLEOTIDE SEQUENCE [LARGE SCALE GENOMIC DNA]</scope>
    <source>
        <tissue evidence="11">Leaf</tissue>
    </source>
</reference>
<evidence type="ECO:0000259" key="6">
    <source>
        <dbReference type="Pfam" id="PF00931"/>
    </source>
</evidence>
<dbReference type="InterPro" id="IPR038005">
    <property type="entry name" value="RX-like_CC"/>
</dbReference>
<dbReference type="FunFam" id="3.40.50.300:FF:001091">
    <property type="entry name" value="Probable disease resistance protein At1g61300"/>
    <property type="match status" value="1"/>
</dbReference>
<dbReference type="Gene3D" id="1.10.8.430">
    <property type="entry name" value="Helical domain of apoptotic protease-activating factors"/>
    <property type="match status" value="1"/>
</dbReference>
<dbReference type="PRINTS" id="PR00364">
    <property type="entry name" value="DISEASERSIST"/>
</dbReference>
<dbReference type="InterPro" id="IPR003591">
    <property type="entry name" value="Leu-rich_rpt_typical-subtyp"/>
</dbReference>
<dbReference type="SUPFAM" id="SSF52058">
    <property type="entry name" value="L domain-like"/>
    <property type="match status" value="3"/>
</dbReference>
<dbReference type="PANTHER" id="PTHR36766">
    <property type="entry name" value="PLANT BROAD-SPECTRUM MILDEW RESISTANCE PROTEIN RPW8"/>
    <property type="match status" value="1"/>
</dbReference>
<feature type="domain" description="Disease resistance N-terminal" evidence="7">
    <location>
        <begin position="14"/>
        <end position="99"/>
    </location>
</feature>
<dbReference type="Pfam" id="PF23247">
    <property type="entry name" value="LRR_RPS2"/>
    <property type="match status" value="1"/>
</dbReference>
<dbReference type="GO" id="GO:0006952">
    <property type="term" value="P:defense response"/>
    <property type="evidence" value="ECO:0007669"/>
    <property type="project" value="UniProtKB-KW"/>
</dbReference>
<evidence type="ECO:0000259" key="7">
    <source>
        <dbReference type="Pfam" id="PF18052"/>
    </source>
</evidence>
<evidence type="ECO:0000313" key="12">
    <source>
        <dbReference type="Proteomes" id="UP001168098"/>
    </source>
</evidence>
<feature type="domain" description="Disease resistance protein winged helix" evidence="9">
    <location>
        <begin position="433"/>
        <end position="501"/>
    </location>
</feature>
<evidence type="ECO:0000259" key="9">
    <source>
        <dbReference type="Pfam" id="PF23559"/>
    </source>
</evidence>
<evidence type="ECO:0000256" key="5">
    <source>
        <dbReference type="ARBA" id="ARBA00022840"/>
    </source>
</evidence>
<dbReference type="Proteomes" id="UP001168098">
    <property type="component" value="Unassembled WGS sequence"/>
</dbReference>
<evidence type="ECO:0000256" key="4">
    <source>
        <dbReference type="ARBA" id="ARBA00022821"/>
    </source>
</evidence>
<proteinExistence type="predicted"/>
<protein>
    <recommendedName>
        <fullName evidence="13">Disease resistance RPP13-like protein 1</fullName>
    </recommendedName>
</protein>
<dbReference type="Gene3D" id="3.40.50.300">
    <property type="entry name" value="P-loop containing nucleotide triphosphate hydrolases"/>
    <property type="match status" value="1"/>
</dbReference>
<dbReference type="InterPro" id="IPR058922">
    <property type="entry name" value="WHD_DRP"/>
</dbReference>
<keyword evidence="3" id="KW-0547">Nucleotide-binding</keyword>
<dbReference type="Gene3D" id="1.10.10.10">
    <property type="entry name" value="Winged helix-like DNA-binding domain superfamily/Winged helix DNA-binding domain"/>
    <property type="match status" value="1"/>
</dbReference>
<feature type="domain" description="Disease resistance protein At4g27190-like leucine-rich repeats" evidence="8">
    <location>
        <begin position="1063"/>
        <end position="1178"/>
    </location>
</feature>
<evidence type="ECO:0000313" key="11">
    <source>
        <dbReference type="EMBL" id="KAJ9685556.1"/>
    </source>
</evidence>
<keyword evidence="1" id="KW-0433">Leucine-rich repeat</keyword>
<name>A0AA39DIL6_VITRO</name>
<dbReference type="InterPro" id="IPR041118">
    <property type="entry name" value="Rx_N"/>
</dbReference>
<dbReference type="GO" id="GO:0005524">
    <property type="term" value="F:ATP binding"/>
    <property type="evidence" value="ECO:0007669"/>
    <property type="project" value="UniProtKB-KW"/>
</dbReference>
<gene>
    <name evidence="11" type="ORF">PVL29_017553</name>
</gene>
<accession>A0AA39DIL6</accession>
<evidence type="ECO:0000259" key="8">
    <source>
        <dbReference type="Pfam" id="PF23247"/>
    </source>
</evidence>
<dbReference type="Pfam" id="PF00931">
    <property type="entry name" value="NB-ARC"/>
    <property type="match status" value="1"/>
</dbReference>
<evidence type="ECO:0000256" key="3">
    <source>
        <dbReference type="ARBA" id="ARBA00022741"/>
    </source>
</evidence>
<dbReference type="Gene3D" id="3.80.10.10">
    <property type="entry name" value="Ribonuclease Inhibitor"/>
    <property type="match status" value="4"/>
</dbReference>
<dbReference type="InterPro" id="IPR036388">
    <property type="entry name" value="WH-like_DNA-bd_sf"/>
</dbReference>
<dbReference type="GO" id="GO:0043531">
    <property type="term" value="F:ADP binding"/>
    <property type="evidence" value="ECO:0007669"/>
    <property type="project" value="InterPro"/>
</dbReference>
<dbReference type="InterPro" id="IPR056789">
    <property type="entry name" value="LRR_R13L1-DRL21"/>
</dbReference>
<dbReference type="Gene3D" id="1.20.5.4130">
    <property type="match status" value="1"/>
</dbReference>
<sequence>MFVAEAFLSSLFEVVLDKLVATPLLEYARRQKVDTTLQEWRRTLLRIQAVLIDAEQKQIRDRAVKLWLDDLKALAYDIEDILDEFNTEANQQSFEKGPQTSTSKVRKLIRTFHPSAVMFNQKFGKKIEKITQELDAIVKTKSDLHLREGVGEVSSVIEQRLTTSLVDEFEVYGRDADKEKMMELLLSDEVARSEKVQVIPIVGMGGVGKTTLAQIIYNDKRVEDNFNIRVWVCVSDQFDLVGITKAILESFTKASSDSKNLQLLQDSLKKELSGKKFFLVLDDLWNEDPISWSTLQAPLKAGAQGSVIIVTTRQEHVASIMRTTSSYWLTELSDEHCWSLFAHLAFQNITADAFQNLEPIGRKIIKKCKGLPLAAKTLGGLLRSTQEENAWKDMLNNEIWDLPTEQSSILPALHLSYHYLPTKLKQCFAYCSIFPKDYEFEKKELILLWSAEGLVGGLKRGELIEEVGETCFQNLLLRSFFQPSGRNKSLFVMHDLIHDLAQFVSGEFCLRLVVGMQNHVSKKARHLSYMREEFDVSKKFDPLCETDSLRTFLPLSMPLEGIALIRHPKGLFCYLADKVLHNLLPTLRCLWVLSLSHYNITHLPDSFGNLKHLHYLNLSYTAIKKLPGSIGMLLNLQSLMLSNCLGLIELPPKIRKLVNLRHLDISETKLEGMPTGINRLKNLRRLTTFVVGKHGGARIVELQDLSHLQGALSILNLQNVNKKDLDELVFVWDPNGVVGDSENQTRVLEQLRPHNKVKRLSVEYYNGAEFPNWLGDISFLNLVFLQLKSCTLCSSLPPLGQLQSLKDLLIVNMDGVRKVGAEFYGNDFGSASFKPFGTLVVLRFEEMLEWEEWDCSGVEFPCLKELYMKRCPKLKGDIPTRVPLLTKLEITECGQLVSSLPMLPSINELRLKKCDGVVSRSGVHLASLTSLNVSNICKIPVELQYLHSLERLVLSDCPDLNELPPVLHKLTSLKDLKIKGCPRLSSVSEIELPSMLEFLTVQQCDSLESLPEGLVHNSTRLQDLSIMHCGSLRSLPSCISSLESLFILGCGKLELPLPQDMVHNFYPSLTQLSIPEIDCESFTSFPLGFFTKLWDLSIMSCTNLESLSIPEELHHVDLTSLKHISICHCPNLVSFPQGGLPTPNLERLSILNCEKLKSLPPQMRTLLTSLEDLSIVICPEIDSFPEGGLPTSLSQLQISGCCKLVQGRMRWNLQTLPFLRKIIIGVDEEERLESFPEKWLLPPTLTTLTIWGGENLKSLDNKGLQHLTSLETLELRFCYKLKHFPKQGLPSSLSCLKISECPLLKKRCQRDTGEEWPKISHISCIVFEEFDEEGGFRPLDVILR</sequence>
<dbReference type="CDD" id="cd14798">
    <property type="entry name" value="RX-CC_like"/>
    <property type="match status" value="1"/>
</dbReference>
<keyword evidence="2" id="KW-0677">Repeat</keyword>
<keyword evidence="5" id="KW-0067">ATP-binding</keyword>
<dbReference type="InterPro" id="IPR032675">
    <property type="entry name" value="LRR_dom_sf"/>
</dbReference>
<evidence type="ECO:0000256" key="1">
    <source>
        <dbReference type="ARBA" id="ARBA00022614"/>
    </source>
</evidence>
<evidence type="ECO:0000256" key="2">
    <source>
        <dbReference type="ARBA" id="ARBA00022737"/>
    </source>
</evidence>
<dbReference type="InterPro" id="IPR057135">
    <property type="entry name" value="At4g27190-like_LRR"/>
</dbReference>
<evidence type="ECO:0000259" key="10">
    <source>
        <dbReference type="Pfam" id="PF25019"/>
    </source>
</evidence>